<feature type="chain" id="PRO_5035156123" description="MD-2-related lipid-recognition domain-containing protein" evidence="2">
    <location>
        <begin position="26"/>
        <end position="185"/>
    </location>
</feature>
<reference evidence="3" key="1">
    <citation type="submission" date="2021-11" db="EMBL/GenBank/DDBJ databases">
        <authorList>
            <person name="Schell T."/>
        </authorList>
    </citation>
    <scope>NUCLEOTIDE SEQUENCE</scope>
    <source>
        <strain evidence="3">M5</strain>
    </source>
</reference>
<keyword evidence="1 2" id="KW-0732">Signal</keyword>
<comment type="caution">
    <text evidence="3">The sequence shown here is derived from an EMBL/GenBank/DDBJ whole genome shotgun (WGS) entry which is preliminary data.</text>
</comment>
<dbReference type="OrthoDB" id="6338332at2759"/>
<dbReference type="InterPro" id="IPR036846">
    <property type="entry name" value="GM2-AP_sf"/>
</dbReference>
<evidence type="ECO:0000313" key="4">
    <source>
        <dbReference type="Proteomes" id="UP000789390"/>
    </source>
</evidence>
<proteinExistence type="predicted"/>
<dbReference type="SUPFAM" id="SSF63707">
    <property type="entry name" value="Ganglioside M2 (gm2) activator"/>
    <property type="match status" value="1"/>
</dbReference>
<gene>
    <name evidence="3" type="ORF">DGAL_LOCUS14466</name>
</gene>
<protein>
    <recommendedName>
        <fullName evidence="5">MD-2-related lipid-recognition domain-containing protein</fullName>
    </recommendedName>
</protein>
<keyword evidence="4" id="KW-1185">Reference proteome</keyword>
<evidence type="ECO:0000256" key="2">
    <source>
        <dbReference type="SAM" id="SignalP"/>
    </source>
</evidence>
<sequence>MKRPAVSVAKLTLLFVAIVATPTWCSHNILDCGGSSITFSGQSTNSDDITQVPGGSIDLSVTAKSSQSIPEGVMLMKLVRRESDNVIVPCLDGISGSCYIAAGEKIQIDLCHYMVNYPDLISLPVQSCPIPVATYNFNVKMSFNEPWLDINGDMQNTTYNMRYELKVKQEVVGCFTFPFTLSTVD</sequence>
<name>A0A8J2RUA2_9CRUS</name>
<evidence type="ECO:0000256" key="1">
    <source>
        <dbReference type="ARBA" id="ARBA00022729"/>
    </source>
</evidence>
<dbReference type="EMBL" id="CAKKLH010000307">
    <property type="protein sequence ID" value="CAH0110860.1"/>
    <property type="molecule type" value="Genomic_DNA"/>
</dbReference>
<dbReference type="Gene3D" id="2.70.220.10">
    <property type="entry name" value="Ganglioside GM2 activator"/>
    <property type="match status" value="1"/>
</dbReference>
<accession>A0A8J2RUA2</accession>
<organism evidence="3 4">
    <name type="scientific">Daphnia galeata</name>
    <dbReference type="NCBI Taxonomy" id="27404"/>
    <lineage>
        <taxon>Eukaryota</taxon>
        <taxon>Metazoa</taxon>
        <taxon>Ecdysozoa</taxon>
        <taxon>Arthropoda</taxon>
        <taxon>Crustacea</taxon>
        <taxon>Branchiopoda</taxon>
        <taxon>Diplostraca</taxon>
        <taxon>Cladocera</taxon>
        <taxon>Anomopoda</taxon>
        <taxon>Daphniidae</taxon>
        <taxon>Daphnia</taxon>
    </lineage>
</organism>
<dbReference type="AlphaFoldDB" id="A0A8J2RUA2"/>
<evidence type="ECO:0000313" key="3">
    <source>
        <dbReference type="EMBL" id="CAH0110860.1"/>
    </source>
</evidence>
<evidence type="ECO:0008006" key="5">
    <source>
        <dbReference type="Google" id="ProtNLM"/>
    </source>
</evidence>
<feature type="signal peptide" evidence="2">
    <location>
        <begin position="1"/>
        <end position="25"/>
    </location>
</feature>
<dbReference type="Proteomes" id="UP000789390">
    <property type="component" value="Unassembled WGS sequence"/>
</dbReference>